<dbReference type="InterPro" id="IPR050484">
    <property type="entry name" value="Transf_Hexapept/Carb_Anhydrase"/>
</dbReference>
<protein>
    <submittedName>
        <fullName evidence="1">Gamma carbonic anhydrase family protein</fullName>
    </submittedName>
</protein>
<name>A0ABW7XQ84_9MICO</name>
<reference evidence="1 2" key="1">
    <citation type="submission" date="2024-10" db="EMBL/GenBank/DDBJ databases">
        <title>The Natural Products Discovery Center: Release of the First 8490 Sequenced Strains for Exploring Actinobacteria Biosynthetic Diversity.</title>
        <authorList>
            <person name="Kalkreuter E."/>
            <person name="Kautsar S.A."/>
            <person name="Yang D."/>
            <person name="Bader C.D."/>
            <person name="Teijaro C.N."/>
            <person name="Fluegel L."/>
            <person name="Davis C.M."/>
            <person name="Simpson J.R."/>
            <person name="Lauterbach L."/>
            <person name="Steele A.D."/>
            <person name="Gui C."/>
            <person name="Meng S."/>
            <person name="Li G."/>
            <person name="Viehrig K."/>
            <person name="Ye F."/>
            <person name="Su P."/>
            <person name="Kiefer A.F."/>
            <person name="Nichols A."/>
            <person name="Cepeda A.J."/>
            <person name="Yan W."/>
            <person name="Fan B."/>
            <person name="Jiang Y."/>
            <person name="Adhikari A."/>
            <person name="Zheng C.-J."/>
            <person name="Schuster L."/>
            <person name="Cowan T.M."/>
            <person name="Smanski M.J."/>
            <person name="Chevrette M.G."/>
            <person name="De Carvalho L.P.S."/>
            <person name="Shen B."/>
        </authorList>
    </citation>
    <scope>NUCLEOTIDE SEQUENCE [LARGE SCALE GENOMIC DNA]</scope>
    <source>
        <strain evidence="1 2">NPDC019481</strain>
    </source>
</reference>
<dbReference type="EMBL" id="JBIRYI010000016">
    <property type="protein sequence ID" value="MFI2489697.1"/>
    <property type="molecule type" value="Genomic_DNA"/>
</dbReference>
<dbReference type="Proteomes" id="UP001611580">
    <property type="component" value="Unassembled WGS sequence"/>
</dbReference>
<sequence>MLVRHRGLEPSVDPSAYVAPSATVVGDVRIAAGARILHGAVLTAEDGAVVIGEDTVVMENALVRGRADHPARIGSAVLVGPHAHINGSTVEDEVFVATGASLFPGSVIGAGAEVRINGVVQVNTRIAPGQVVPIGWVAVGDPATVLSPDRHEEIWAIQRELDFPGTVYGVGRDVTMRELMRRQSDFYGAHRDDEAVRTSD</sequence>
<organism evidence="1 2">
    <name type="scientific">Promicromonospora kroppenstedtii</name>
    <dbReference type="NCBI Taxonomy" id="440482"/>
    <lineage>
        <taxon>Bacteria</taxon>
        <taxon>Bacillati</taxon>
        <taxon>Actinomycetota</taxon>
        <taxon>Actinomycetes</taxon>
        <taxon>Micrococcales</taxon>
        <taxon>Promicromonosporaceae</taxon>
        <taxon>Promicromonospora</taxon>
    </lineage>
</organism>
<dbReference type="Gene3D" id="2.160.10.10">
    <property type="entry name" value="Hexapeptide repeat proteins"/>
    <property type="match status" value="1"/>
</dbReference>
<evidence type="ECO:0000313" key="2">
    <source>
        <dbReference type="Proteomes" id="UP001611580"/>
    </source>
</evidence>
<dbReference type="SUPFAM" id="SSF51161">
    <property type="entry name" value="Trimeric LpxA-like enzymes"/>
    <property type="match status" value="1"/>
</dbReference>
<comment type="caution">
    <text evidence="1">The sequence shown here is derived from an EMBL/GenBank/DDBJ whole genome shotgun (WGS) entry which is preliminary data.</text>
</comment>
<proteinExistence type="predicted"/>
<keyword evidence="2" id="KW-1185">Reference proteome</keyword>
<evidence type="ECO:0000313" key="1">
    <source>
        <dbReference type="EMBL" id="MFI2489697.1"/>
    </source>
</evidence>
<dbReference type="InterPro" id="IPR011004">
    <property type="entry name" value="Trimer_LpxA-like_sf"/>
</dbReference>
<dbReference type="PANTHER" id="PTHR13061">
    <property type="entry name" value="DYNACTIN SUBUNIT P25"/>
    <property type="match status" value="1"/>
</dbReference>
<gene>
    <name evidence="1" type="ORF">ACH47X_22480</name>
</gene>
<accession>A0ABW7XQ84</accession>
<dbReference type="PANTHER" id="PTHR13061:SF29">
    <property type="entry name" value="GAMMA CARBONIC ANHYDRASE-LIKE 1, MITOCHONDRIAL-RELATED"/>
    <property type="match status" value="1"/>
</dbReference>
<dbReference type="RefSeq" id="WP_397407112.1">
    <property type="nucleotide sequence ID" value="NZ_JBIRYI010000016.1"/>
</dbReference>